<evidence type="ECO:0000313" key="2">
    <source>
        <dbReference type="Proteomes" id="UP001159405"/>
    </source>
</evidence>
<dbReference type="EMBL" id="CALNXK010000056">
    <property type="protein sequence ID" value="CAH3135902.1"/>
    <property type="molecule type" value="Genomic_DNA"/>
</dbReference>
<comment type="caution">
    <text evidence="1">The sequence shown here is derived from an EMBL/GenBank/DDBJ whole genome shotgun (WGS) entry which is preliminary data.</text>
</comment>
<gene>
    <name evidence="1" type="ORF">PLOB_00038126</name>
</gene>
<proteinExistence type="predicted"/>
<feature type="non-terminal residue" evidence="1">
    <location>
        <position position="113"/>
    </location>
</feature>
<protein>
    <submittedName>
        <fullName evidence="1">Uncharacterized protein</fullName>
    </submittedName>
</protein>
<reference evidence="1 2" key="1">
    <citation type="submission" date="2022-05" db="EMBL/GenBank/DDBJ databases">
        <authorList>
            <consortium name="Genoscope - CEA"/>
            <person name="William W."/>
        </authorList>
    </citation>
    <scope>NUCLEOTIDE SEQUENCE [LARGE SCALE GENOMIC DNA]</scope>
</reference>
<keyword evidence="2" id="KW-1185">Reference proteome</keyword>
<sequence>MKCIGVKREALELERLAKSHIVDLEIVYAKNCINSTVTVEDLVFGFESSFYLETFLQTMLIKRRKHKYPEIPYMEVVHKKTQLEVFKPNLNAFFMWSVWMPLSSRTIWCVNVQ</sequence>
<evidence type="ECO:0000313" key="1">
    <source>
        <dbReference type="EMBL" id="CAH3135902.1"/>
    </source>
</evidence>
<name>A0ABN8P844_9CNID</name>
<accession>A0ABN8P844</accession>
<organism evidence="1 2">
    <name type="scientific">Porites lobata</name>
    <dbReference type="NCBI Taxonomy" id="104759"/>
    <lineage>
        <taxon>Eukaryota</taxon>
        <taxon>Metazoa</taxon>
        <taxon>Cnidaria</taxon>
        <taxon>Anthozoa</taxon>
        <taxon>Hexacorallia</taxon>
        <taxon>Scleractinia</taxon>
        <taxon>Fungiina</taxon>
        <taxon>Poritidae</taxon>
        <taxon>Porites</taxon>
    </lineage>
</organism>
<dbReference type="Proteomes" id="UP001159405">
    <property type="component" value="Unassembled WGS sequence"/>
</dbReference>